<evidence type="ECO:0000313" key="2">
    <source>
        <dbReference type="EMBL" id="HIX67571.1"/>
    </source>
</evidence>
<dbReference type="PROSITE" id="PS51108">
    <property type="entry name" value="PTS_EIID"/>
    <property type="match status" value="1"/>
</dbReference>
<reference evidence="2" key="2">
    <citation type="submission" date="2021-04" db="EMBL/GenBank/DDBJ databases">
        <authorList>
            <person name="Gilroy R."/>
        </authorList>
    </citation>
    <scope>NUCLEOTIDE SEQUENCE</scope>
    <source>
        <strain evidence="2">CHK191-13928</strain>
    </source>
</reference>
<organism evidence="2 3">
    <name type="scientific">Candidatus Anaerostipes excrementavium</name>
    <dbReference type="NCBI Taxonomy" id="2838463"/>
    <lineage>
        <taxon>Bacteria</taxon>
        <taxon>Bacillati</taxon>
        <taxon>Bacillota</taxon>
        <taxon>Clostridia</taxon>
        <taxon>Lachnospirales</taxon>
        <taxon>Lachnospiraceae</taxon>
        <taxon>Anaerostipes</taxon>
    </lineage>
</organism>
<feature type="transmembrane region" description="Helical" evidence="1">
    <location>
        <begin position="145"/>
        <end position="163"/>
    </location>
</feature>
<keyword evidence="1" id="KW-0472">Membrane</keyword>
<dbReference type="InterPro" id="IPR050303">
    <property type="entry name" value="GatZ_KbaZ_carbometab"/>
</dbReference>
<evidence type="ECO:0000313" key="3">
    <source>
        <dbReference type="Proteomes" id="UP000886721"/>
    </source>
</evidence>
<keyword evidence="1" id="KW-0812">Transmembrane</keyword>
<dbReference type="PANTHER" id="PTHR32502:SF23">
    <property type="entry name" value="TRANSPORT PROTEIN, PTS SYSTEM"/>
    <property type="match status" value="1"/>
</dbReference>
<proteinExistence type="predicted"/>
<reference evidence="2" key="1">
    <citation type="journal article" date="2021" name="PeerJ">
        <title>Extensive microbial diversity within the chicken gut microbiome revealed by metagenomics and culture.</title>
        <authorList>
            <person name="Gilroy R."/>
            <person name="Ravi A."/>
            <person name="Getino M."/>
            <person name="Pursley I."/>
            <person name="Horton D.L."/>
            <person name="Alikhan N.F."/>
            <person name="Baker D."/>
            <person name="Gharbi K."/>
            <person name="Hall N."/>
            <person name="Watson M."/>
            <person name="Adriaenssens E.M."/>
            <person name="Foster-Nyarko E."/>
            <person name="Jarju S."/>
            <person name="Secka A."/>
            <person name="Antonio M."/>
            <person name="Oren A."/>
            <person name="Chaudhuri R.R."/>
            <person name="La Ragione R."/>
            <person name="Hildebrand F."/>
            <person name="Pallen M.J."/>
        </authorList>
    </citation>
    <scope>NUCLEOTIDE SEQUENCE</scope>
    <source>
        <strain evidence="2">CHK191-13928</strain>
    </source>
</reference>
<feature type="transmembrane region" description="Helical" evidence="1">
    <location>
        <begin position="230"/>
        <end position="248"/>
    </location>
</feature>
<dbReference type="InterPro" id="IPR004704">
    <property type="entry name" value="PTS_IID_man"/>
</dbReference>
<dbReference type="AlphaFoldDB" id="A0A9D2B936"/>
<dbReference type="Pfam" id="PF03613">
    <property type="entry name" value="EIID-AGA"/>
    <property type="match status" value="1"/>
</dbReference>
<keyword evidence="1" id="KW-1133">Transmembrane helix</keyword>
<dbReference type="Proteomes" id="UP000886721">
    <property type="component" value="Unassembled WGS sequence"/>
</dbReference>
<accession>A0A9D2B936</accession>
<protein>
    <submittedName>
        <fullName evidence="2">PTS system mannose/fructose/sorbose family transporter subunit IID</fullName>
    </submittedName>
</protein>
<dbReference type="PANTHER" id="PTHR32502">
    <property type="entry name" value="N-ACETYLGALACTOSAMINE PERMEASE II COMPONENT-RELATED"/>
    <property type="match status" value="1"/>
</dbReference>
<name>A0A9D2B936_9FIRM</name>
<dbReference type="GO" id="GO:0005886">
    <property type="term" value="C:plasma membrane"/>
    <property type="evidence" value="ECO:0007669"/>
    <property type="project" value="TreeGrafter"/>
</dbReference>
<gene>
    <name evidence="2" type="ORF">H9735_05515</name>
</gene>
<comment type="caution">
    <text evidence="2">The sequence shown here is derived from an EMBL/GenBank/DDBJ whole genome shotgun (WGS) entry which is preliminary data.</text>
</comment>
<dbReference type="EMBL" id="DXEM01000015">
    <property type="protein sequence ID" value="HIX67571.1"/>
    <property type="molecule type" value="Genomic_DNA"/>
</dbReference>
<feature type="transmembrane region" description="Helical" evidence="1">
    <location>
        <begin position="190"/>
        <end position="210"/>
    </location>
</feature>
<sequence>MDHVQEKKLSKKDIIKSYLIWTFFSHSTYNYERMQASGVLHALAPGLEKLYGKDTQELKDACMRHMEFFNTEPNVGGCILGITLALEEQKANGEDVDQEMISSIKTGLMGPLAGIGDTIWQGTLSPIALGIILGMAQAGNFLGPVIYLLTIGIVLFGLGYVSYTKGYYMGREGIGKIIGSGLLNRVTEKATVVGATVLGGLTASYVTVSSGLKLKLSTGTLNVQTEILDSIFKGLLPLAITLLTVLLLRKKVNVNVILLILILIGTVGTLIGFF</sequence>
<feature type="transmembrane region" description="Helical" evidence="1">
    <location>
        <begin position="255"/>
        <end position="273"/>
    </location>
</feature>
<evidence type="ECO:0000256" key="1">
    <source>
        <dbReference type="SAM" id="Phobius"/>
    </source>
</evidence>
<dbReference type="GO" id="GO:0009401">
    <property type="term" value="P:phosphoenolpyruvate-dependent sugar phosphotransferase system"/>
    <property type="evidence" value="ECO:0007669"/>
    <property type="project" value="InterPro"/>
</dbReference>